<protein>
    <submittedName>
        <fullName evidence="2">Uncharacterized protein</fullName>
    </submittedName>
</protein>
<sequence length="74" mass="8270">MLEVGWFSTKLLFKGKLLRNPFYFFKQVAIGTSFGALLLIVMAQMGTTLLFPIIISSLATGISMPFLLKDLKLQ</sequence>
<organism evidence="2 3">
    <name type="scientific">Okeania hirsuta</name>
    <dbReference type="NCBI Taxonomy" id="1458930"/>
    <lineage>
        <taxon>Bacteria</taxon>
        <taxon>Bacillati</taxon>
        <taxon>Cyanobacteriota</taxon>
        <taxon>Cyanophyceae</taxon>
        <taxon>Oscillatoriophycideae</taxon>
        <taxon>Oscillatoriales</taxon>
        <taxon>Microcoleaceae</taxon>
        <taxon>Okeania</taxon>
    </lineage>
</organism>
<keyword evidence="3" id="KW-1185">Reference proteome</keyword>
<accession>A0A3N6PD40</accession>
<keyword evidence="1" id="KW-1133">Transmembrane helix</keyword>
<dbReference type="OrthoDB" id="517039at2"/>
<dbReference type="RefSeq" id="WP_124143866.1">
    <property type="nucleotide sequence ID" value="NZ_CAWOKI010000372.1"/>
</dbReference>
<gene>
    <name evidence="2" type="ORF">D5R40_01165</name>
</gene>
<keyword evidence="1" id="KW-0472">Membrane</keyword>
<dbReference type="EMBL" id="RCBY01000003">
    <property type="protein sequence ID" value="RQH57457.1"/>
    <property type="molecule type" value="Genomic_DNA"/>
</dbReference>
<reference evidence="2 3" key="1">
    <citation type="journal article" date="2018" name="ACS Chem. Biol.">
        <title>Ketoreductase domain dysfunction expands chemodiversity: malyngamide biosynthesis in the cyanobacterium Okeania hirsuta.</title>
        <authorList>
            <person name="Moss N.A."/>
            <person name="Leao T."/>
            <person name="Rankin M."/>
            <person name="McCullough T.M."/>
            <person name="Qu P."/>
            <person name="Korobeynikov A."/>
            <person name="Smith J.L."/>
            <person name="Gerwick L."/>
            <person name="Gerwick W.H."/>
        </authorList>
    </citation>
    <scope>NUCLEOTIDE SEQUENCE [LARGE SCALE GENOMIC DNA]</scope>
    <source>
        <strain evidence="2 3">PAB10Feb10-1</strain>
    </source>
</reference>
<evidence type="ECO:0000313" key="3">
    <source>
        <dbReference type="Proteomes" id="UP000269154"/>
    </source>
</evidence>
<evidence type="ECO:0000313" key="2">
    <source>
        <dbReference type="EMBL" id="RQH57457.1"/>
    </source>
</evidence>
<proteinExistence type="predicted"/>
<dbReference type="Proteomes" id="UP000269154">
    <property type="component" value="Unassembled WGS sequence"/>
</dbReference>
<feature type="transmembrane region" description="Helical" evidence="1">
    <location>
        <begin position="21"/>
        <end position="43"/>
    </location>
</feature>
<name>A0A3N6PD40_9CYAN</name>
<feature type="transmembrane region" description="Helical" evidence="1">
    <location>
        <begin position="49"/>
        <end position="68"/>
    </location>
</feature>
<dbReference type="AlphaFoldDB" id="A0A3N6PD40"/>
<keyword evidence="1" id="KW-0812">Transmembrane</keyword>
<evidence type="ECO:0000256" key="1">
    <source>
        <dbReference type="SAM" id="Phobius"/>
    </source>
</evidence>
<comment type="caution">
    <text evidence="2">The sequence shown here is derived from an EMBL/GenBank/DDBJ whole genome shotgun (WGS) entry which is preliminary data.</text>
</comment>